<dbReference type="RefSeq" id="WP_080037783.1">
    <property type="nucleotide sequence ID" value="NZ_CP017717.1"/>
</dbReference>
<dbReference type="PRINTS" id="PR00359">
    <property type="entry name" value="BP450"/>
</dbReference>
<gene>
    <name evidence="3" type="ORF">BKM31_09380</name>
</gene>
<dbReference type="GO" id="GO:0016705">
    <property type="term" value="F:oxidoreductase activity, acting on paired donors, with incorporation or reduction of molecular oxygen"/>
    <property type="evidence" value="ECO:0007669"/>
    <property type="project" value="InterPro"/>
</dbReference>
<proteinExistence type="inferred from homology"/>
<reference evidence="4" key="1">
    <citation type="journal article" date="2017" name="Med. Chem. Commun.">
        <title>Nonomuraea sp. ATCC 55076 harbours the largest actinomycete chromosome to date and the kistamicin biosynthetic gene cluster.</title>
        <authorList>
            <person name="Nazari B."/>
            <person name="Forneris C.C."/>
            <person name="Gibson M.I."/>
            <person name="Moon K."/>
            <person name="Schramma K.R."/>
            <person name="Seyedsayamdost M.R."/>
        </authorList>
    </citation>
    <scope>NUCLEOTIDE SEQUENCE [LARGE SCALE GENOMIC DNA]</scope>
    <source>
        <strain evidence="4">ATCC 55076</strain>
    </source>
</reference>
<keyword evidence="2" id="KW-0408">Iron</keyword>
<dbReference type="PANTHER" id="PTHR46696">
    <property type="entry name" value="P450, PUTATIVE (EUROFUNG)-RELATED"/>
    <property type="match status" value="1"/>
</dbReference>
<dbReference type="Gene3D" id="1.10.630.10">
    <property type="entry name" value="Cytochrome P450"/>
    <property type="match status" value="1"/>
</dbReference>
<dbReference type="SUPFAM" id="SSF48264">
    <property type="entry name" value="Cytochrome P450"/>
    <property type="match status" value="1"/>
</dbReference>
<name>A0A1U9ZUL1_9ACTN</name>
<dbReference type="STRING" id="1909395.BKM31_09380"/>
<dbReference type="Proteomes" id="UP000190797">
    <property type="component" value="Chromosome"/>
</dbReference>
<dbReference type="PANTHER" id="PTHR46696:SF1">
    <property type="entry name" value="CYTOCHROME P450 YJIB-RELATED"/>
    <property type="match status" value="1"/>
</dbReference>
<evidence type="ECO:0000256" key="1">
    <source>
        <dbReference type="ARBA" id="ARBA00010617"/>
    </source>
</evidence>
<dbReference type="InterPro" id="IPR002397">
    <property type="entry name" value="Cyt_P450_B"/>
</dbReference>
<dbReference type="EMBL" id="CP017717">
    <property type="protein sequence ID" value="AQZ61651.1"/>
    <property type="molecule type" value="Genomic_DNA"/>
</dbReference>
<dbReference type="InterPro" id="IPR017972">
    <property type="entry name" value="Cyt_P450_CS"/>
</dbReference>
<sequence>MTTPAAPNVPFLDVLDPAFDFDAPEVYAAQAESWYADSPFGLLVLRYEEASDLLRDRRLTHDGRRYLEMHGITSGPIHDWFVPMIVNHDGDVHRRLRGLMNKAFTARRITRLRPFVRERAEELTDGLDDGGTHDFVAEFGIRLPLAVMCRLLGVRPEDYDLFGTWTADLGLIFSLSGGGDVVARLERAVDGLNDYADHLIDDKLVRPSDDLSSDLVAAYQAGDGQVSREELRNLLVTLVFAAHDTTRHQLANAMVVFARHPEQWVLLGRRPELVSQAVEEVMRWQPSSTSIYRFAAEDFTYKGLAVEKGMYLTMCVKAAQRDPRAYKDAGRFDITEVRELPSLQFGGGPHHCLGAALARVEVGEALSVLAARLGPPSLMGPPAWPGPLGIQGPETLPLRFGPGLTRPERP</sequence>
<dbReference type="AlphaFoldDB" id="A0A1U9ZUL1"/>
<dbReference type="OrthoDB" id="3455208at2"/>
<dbReference type="GO" id="GO:0020037">
    <property type="term" value="F:heme binding"/>
    <property type="evidence" value="ECO:0007669"/>
    <property type="project" value="InterPro"/>
</dbReference>
<keyword evidence="4" id="KW-1185">Reference proteome</keyword>
<evidence type="ECO:0000313" key="4">
    <source>
        <dbReference type="Proteomes" id="UP000190797"/>
    </source>
</evidence>
<keyword evidence="2" id="KW-0479">Metal-binding</keyword>
<accession>A0A1U9ZUL1</accession>
<dbReference type="PROSITE" id="PS00086">
    <property type="entry name" value="CYTOCHROME_P450"/>
    <property type="match status" value="1"/>
</dbReference>
<dbReference type="KEGG" id="noa:BKM31_09380"/>
<evidence type="ECO:0000256" key="2">
    <source>
        <dbReference type="RuleBase" id="RU000461"/>
    </source>
</evidence>
<comment type="similarity">
    <text evidence="1 2">Belongs to the cytochrome P450 family.</text>
</comment>
<dbReference type="InterPro" id="IPR036396">
    <property type="entry name" value="Cyt_P450_sf"/>
</dbReference>
<protein>
    <submittedName>
        <fullName evidence="3">Cytochrome</fullName>
    </submittedName>
</protein>
<dbReference type="InterPro" id="IPR001128">
    <property type="entry name" value="Cyt_P450"/>
</dbReference>
<dbReference type="Pfam" id="PF00067">
    <property type="entry name" value="p450"/>
    <property type="match status" value="1"/>
</dbReference>
<evidence type="ECO:0000313" key="3">
    <source>
        <dbReference type="EMBL" id="AQZ61651.1"/>
    </source>
</evidence>
<dbReference type="GO" id="GO:0005506">
    <property type="term" value="F:iron ion binding"/>
    <property type="evidence" value="ECO:0007669"/>
    <property type="project" value="InterPro"/>
</dbReference>
<keyword evidence="2" id="KW-0560">Oxidoreductase</keyword>
<dbReference type="GO" id="GO:0004497">
    <property type="term" value="F:monooxygenase activity"/>
    <property type="evidence" value="ECO:0007669"/>
    <property type="project" value="UniProtKB-KW"/>
</dbReference>
<keyword evidence="2" id="KW-0349">Heme</keyword>
<organism evidence="3 4">
    <name type="scientific">[Actinomadura] parvosata subsp. kistnae</name>
    <dbReference type="NCBI Taxonomy" id="1909395"/>
    <lineage>
        <taxon>Bacteria</taxon>
        <taxon>Bacillati</taxon>
        <taxon>Actinomycetota</taxon>
        <taxon>Actinomycetes</taxon>
        <taxon>Streptosporangiales</taxon>
        <taxon>Streptosporangiaceae</taxon>
        <taxon>Nonomuraea</taxon>
    </lineage>
</organism>
<keyword evidence="2" id="KW-0503">Monooxygenase</keyword>